<reference evidence="3" key="1">
    <citation type="journal article" date="2014" name="Science">
        <title>Ancient hybridizations among the ancestral genomes of bread wheat.</title>
        <authorList>
            <consortium name="International Wheat Genome Sequencing Consortium,"/>
            <person name="Marcussen T."/>
            <person name="Sandve S.R."/>
            <person name="Heier L."/>
            <person name="Spannagl M."/>
            <person name="Pfeifer M."/>
            <person name="Jakobsen K.S."/>
            <person name="Wulff B.B."/>
            <person name="Steuernagel B."/>
            <person name="Mayer K.F."/>
            <person name="Olsen O.A."/>
        </authorList>
    </citation>
    <scope>NUCLEOTIDE SEQUENCE [LARGE SCALE GENOMIC DNA]</scope>
    <source>
        <strain evidence="3">cv. AL8/78</strain>
    </source>
</reference>
<dbReference type="Gramene" id="AET6Gv20990400.5">
    <property type="protein sequence ID" value="AET6Gv20990400.5"/>
    <property type="gene ID" value="AET6Gv20990400"/>
</dbReference>
<reference evidence="3" key="2">
    <citation type="journal article" date="2017" name="Nat. Plants">
        <title>The Aegilops tauschii genome reveals multiple impacts of transposons.</title>
        <authorList>
            <person name="Zhao G."/>
            <person name="Zou C."/>
            <person name="Li K."/>
            <person name="Wang K."/>
            <person name="Li T."/>
            <person name="Gao L."/>
            <person name="Zhang X."/>
            <person name="Wang H."/>
            <person name="Yang Z."/>
            <person name="Liu X."/>
            <person name="Jiang W."/>
            <person name="Mao L."/>
            <person name="Kong X."/>
            <person name="Jiao Y."/>
            <person name="Jia J."/>
        </authorList>
    </citation>
    <scope>NUCLEOTIDE SEQUENCE [LARGE SCALE GENOMIC DNA]</scope>
    <source>
        <strain evidence="3">cv. AL8/78</strain>
    </source>
</reference>
<sequence>MDSGGGATAIRVPYRHIRDAEMELVRLNSTNSTGGDAERPKEEQGSGAEAGEGGRKGAPKWRVVLACMVAAGVQFGWALQLSLLTPYIQVLLPRPPDLARTPPVLLLGAGTTLLSMPAHFGREGGSQRPCHVSFPIAAPSHATATANAGS</sequence>
<evidence type="ECO:0000256" key="1">
    <source>
        <dbReference type="SAM" id="MobiDB-lite"/>
    </source>
</evidence>
<proteinExistence type="predicted"/>
<name>A0A453Q5M1_AEGTS</name>
<accession>A0A453Q5M1</accession>
<protein>
    <submittedName>
        <fullName evidence="2">Uncharacterized protein</fullName>
    </submittedName>
</protein>
<reference evidence="2" key="5">
    <citation type="journal article" date="2021" name="G3 (Bethesda)">
        <title>Aegilops tauschii genome assembly Aet v5.0 features greater sequence contiguity and improved annotation.</title>
        <authorList>
            <person name="Wang L."/>
            <person name="Zhu T."/>
            <person name="Rodriguez J.C."/>
            <person name="Deal K.R."/>
            <person name="Dubcovsky J."/>
            <person name="McGuire P.E."/>
            <person name="Lux T."/>
            <person name="Spannagl M."/>
            <person name="Mayer K.F.X."/>
            <person name="Baldrich P."/>
            <person name="Meyers B.C."/>
            <person name="Huo N."/>
            <person name="Gu Y.Q."/>
            <person name="Zhou H."/>
            <person name="Devos K.M."/>
            <person name="Bennetzen J.L."/>
            <person name="Unver T."/>
            <person name="Budak H."/>
            <person name="Gulick P.J."/>
            <person name="Galiba G."/>
            <person name="Kalapos B."/>
            <person name="Nelson D.R."/>
            <person name="Li P."/>
            <person name="You F.M."/>
            <person name="Luo M.C."/>
            <person name="Dvorak J."/>
        </authorList>
    </citation>
    <scope>NUCLEOTIDE SEQUENCE [LARGE SCALE GENOMIC DNA]</scope>
    <source>
        <strain evidence="2">cv. AL8/78</strain>
    </source>
</reference>
<dbReference type="Proteomes" id="UP000015105">
    <property type="component" value="Chromosome 6D"/>
</dbReference>
<dbReference type="EnsemblPlants" id="AET6Gv20990400.5">
    <property type="protein sequence ID" value="AET6Gv20990400.5"/>
    <property type="gene ID" value="AET6Gv20990400"/>
</dbReference>
<evidence type="ECO:0000313" key="2">
    <source>
        <dbReference type="EnsemblPlants" id="AET6Gv20990400.5"/>
    </source>
</evidence>
<organism evidence="2 3">
    <name type="scientific">Aegilops tauschii subsp. strangulata</name>
    <name type="common">Goatgrass</name>
    <dbReference type="NCBI Taxonomy" id="200361"/>
    <lineage>
        <taxon>Eukaryota</taxon>
        <taxon>Viridiplantae</taxon>
        <taxon>Streptophyta</taxon>
        <taxon>Embryophyta</taxon>
        <taxon>Tracheophyta</taxon>
        <taxon>Spermatophyta</taxon>
        <taxon>Magnoliopsida</taxon>
        <taxon>Liliopsida</taxon>
        <taxon>Poales</taxon>
        <taxon>Poaceae</taxon>
        <taxon>BOP clade</taxon>
        <taxon>Pooideae</taxon>
        <taxon>Triticodae</taxon>
        <taxon>Triticeae</taxon>
        <taxon>Triticinae</taxon>
        <taxon>Aegilops</taxon>
    </lineage>
</organism>
<dbReference type="AlphaFoldDB" id="A0A453Q5M1"/>
<evidence type="ECO:0000313" key="3">
    <source>
        <dbReference type="Proteomes" id="UP000015105"/>
    </source>
</evidence>
<reference evidence="2" key="4">
    <citation type="submission" date="2019-03" db="UniProtKB">
        <authorList>
            <consortium name="EnsemblPlants"/>
        </authorList>
    </citation>
    <scope>IDENTIFICATION</scope>
</reference>
<feature type="region of interest" description="Disordered" evidence="1">
    <location>
        <begin position="28"/>
        <end position="57"/>
    </location>
</feature>
<keyword evidence="3" id="KW-1185">Reference proteome</keyword>
<reference evidence="2" key="3">
    <citation type="journal article" date="2017" name="Nature">
        <title>Genome sequence of the progenitor of the wheat D genome Aegilops tauschii.</title>
        <authorList>
            <person name="Luo M.C."/>
            <person name="Gu Y.Q."/>
            <person name="Puiu D."/>
            <person name="Wang H."/>
            <person name="Twardziok S.O."/>
            <person name="Deal K.R."/>
            <person name="Huo N."/>
            <person name="Zhu T."/>
            <person name="Wang L."/>
            <person name="Wang Y."/>
            <person name="McGuire P.E."/>
            <person name="Liu S."/>
            <person name="Long H."/>
            <person name="Ramasamy R.K."/>
            <person name="Rodriguez J.C."/>
            <person name="Van S.L."/>
            <person name="Yuan L."/>
            <person name="Wang Z."/>
            <person name="Xia Z."/>
            <person name="Xiao L."/>
            <person name="Anderson O.D."/>
            <person name="Ouyang S."/>
            <person name="Liang Y."/>
            <person name="Zimin A.V."/>
            <person name="Pertea G."/>
            <person name="Qi P."/>
            <person name="Bennetzen J.L."/>
            <person name="Dai X."/>
            <person name="Dawson M.W."/>
            <person name="Muller H.G."/>
            <person name="Kugler K."/>
            <person name="Rivarola-Duarte L."/>
            <person name="Spannagl M."/>
            <person name="Mayer K.F.X."/>
            <person name="Lu F.H."/>
            <person name="Bevan M.W."/>
            <person name="Leroy P."/>
            <person name="Li P."/>
            <person name="You F.M."/>
            <person name="Sun Q."/>
            <person name="Liu Z."/>
            <person name="Lyons E."/>
            <person name="Wicker T."/>
            <person name="Salzberg S.L."/>
            <person name="Devos K.M."/>
            <person name="Dvorak J."/>
        </authorList>
    </citation>
    <scope>NUCLEOTIDE SEQUENCE [LARGE SCALE GENOMIC DNA]</scope>
    <source>
        <strain evidence="2">cv. AL8/78</strain>
    </source>
</reference>